<dbReference type="AlphaFoldDB" id="A0A401TNM9"/>
<dbReference type="Proteomes" id="UP000287033">
    <property type="component" value="Unassembled WGS sequence"/>
</dbReference>
<name>A0A401TNM9_CHIPU</name>
<reference evidence="1 2" key="1">
    <citation type="journal article" date="2018" name="Nat. Ecol. Evol.">
        <title>Shark genomes provide insights into elasmobranch evolution and the origin of vertebrates.</title>
        <authorList>
            <person name="Hara Y"/>
            <person name="Yamaguchi K"/>
            <person name="Onimaru K"/>
            <person name="Kadota M"/>
            <person name="Koyanagi M"/>
            <person name="Keeley SD"/>
            <person name="Tatsumi K"/>
            <person name="Tanaka K"/>
            <person name="Motone F"/>
            <person name="Kageyama Y"/>
            <person name="Nozu R"/>
            <person name="Adachi N"/>
            <person name="Nishimura O"/>
            <person name="Nakagawa R"/>
            <person name="Tanegashima C"/>
            <person name="Kiyatake I"/>
            <person name="Matsumoto R"/>
            <person name="Murakumo K"/>
            <person name="Nishida K"/>
            <person name="Terakita A"/>
            <person name="Kuratani S"/>
            <person name="Sato K"/>
            <person name="Hyodo S Kuraku.S."/>
        </authorList>
    </citation>
    <scope>NUCLEOTIDE SEQUENCE [LARGE SCALE GENOMIC DNA]</scope>
</reference>
<comment type="caution">
    <text evidence="1">The sequence shown here is derived from an EMBL/GenBank/DDBJ whole genome shotgun (WGS) entry which is preliminary data.</text>
</comment>
<protein>
    <submittedName>
        <fullName evidence="1">Uncharacterized protein</fullName>
    </submittedName>
</protein>
<keyword evidence="2" id="KW-1185">Reference proteome</keyword>
<proteinExistence type="predicted"/>
<sequence>EHDVGDDIYDCVPCESDGDDIYEDIIKVEVRQPMVNIETAALPTQLPGHPEQLVSHIHSPEYLPGAPGGRRGGGSGHCTLALLLDLCTFCHLSCPPSPPVLCEVKFGFLVLLGV</sequence>
<evidence type="ECO:0000313" key="1">
    <source>
        <dbReference type="EMBL" id="GCC44267.1"/>
    </source>
</evidence>
<evidence type="ECO:0000313" key="2">
    <source>
        <dbReference type="Proteomes" id="UP000287033"/>
    </source>
</evidence>
<gene>
    <name evidence="1" type="ORF">chiPu_0028169</name>
</gene>
<dbReference type="EMBL" id="BEZZ01124924">
    <property type="protein sequence ID" value="GCC44267.1"/>
    <property type="molecule type" value="Genomic_DNA"/>
</dbReference>
<accession>A0A401TNM9</accession>
<feature type="non-terminal residue" evidence="1">
    <location>
        <position position="1"/>
    </location>
</feature>
<dbReference type="STRING" id="137246.A0A401TNM9"/>
<organism evidence="1 2">
    <name type="scientific">Chiloscyllium punctatum</name>
    <name type="common">Brownbanded bambooshark</name>
    <name type="synonym">Hemiscyllium punctatum</name>
    <dbReference type="NCBI Taxonomy" id="137246"/>
    <lineage>
        <taxon>Eukaryota</taxon>
        <taxon>Metazoa</taxon>
        <taxon>Chordata</taxon>
        <taxon>Craniata</taxon>
        <taxon>Vertebrata</taxon>
        <taxon>Chondrichthyes</taxon>
        <taxon>Elasmobranchii</taxon>
        <taxon>Galeomorphii</taxon>
        <taxon>Galeoidea</taxon>
        <taxon>Orectolobiformes</taxon>
        <taxon>Hemiscylliidae</taxon>
        <taxon>Chiloscyllium</taxon>
    </lineage>
</organism>